<organism evidence="1 2">
    <name type="scientific">Trichonephila clavata</name>
    <name type="common">Joro spider</name>
    <name type="synonym">Nephila clavata</name>
    <dbReference type="NCBI Taxonomy" id="2740835"/>
    <lineage>
        <taxon>Eukaryota</taxon>
        <taxon>Metazoa</taxon>
        <taxon>Ecdysozoa</taxon>
        <taxon>Arthropoda</taxon>
        <taxon>Chelicerata</taxon>
        <taxon>Arachnida</taxon>
        <taxon>Araneae</taxon>
        <taxon>Araneomorphae</taxon>
        <taxon>Entelegynae</taxon>
        <taxon>Araneoidea</taxon>
        <taxon>Nephilidae</taxon>
        <taxon>Trichonephila</taxon>
    </lineage>
</organism>
<evidence type="ECO:0000313" key="2">
    <source>
        <dbReference type="Proteomes" id="UP000887116"/>
    </source>
</evidence>
<keyword evidence="2" id="KW-1185">Reference proteome</keyword>
<name>A0A8X6IGK6_TRICU</name>
<comment type="caution">
    <text evidence="1">The sequence shown here is derived from an EMBL/GenBank/DDBJ whole genome shotgun (WGS) entry which is preliminary data.</text>
</comment>
<dbReference type="OrthoDB" id="6758379at2759"/>
<dbReference type="EMBL" id="BMAO01004358">
    <property type="protein sequence ID" value="GFQ94082.1"/>
    <property type="molecule type" value="Genomic_DNA"/>
</dbReference>
<dbReference type="Proteomes" id="UP000887116">
    <property type="component" value="Unassembled WGS sequence"/>
</dbReference>
<evidence type="ECO:0008006" key="3">
    <source>
        <dbReference type="Google" id="ProtNLM"/>
    </source>
</evidence>
<protein>
    <recommendedName>
        <fullName evidence="3">Reverse transcriptase domain-containing protein</fullName>
    </recommendedName>
</protein>
<gene>
    <name evidence="1" type="ORF">TNCT_438761</name>
</gene>
<proteinExistence type="predicted"/>
<evidence type="ECO:0000313" key="1">
    <source>
        <dbReference type="EMBL" id="GFQ94082.1"/>
    </source>
</evidence>
<dbReference type="AlphaFoldDB" id="A0A8X6IGK6"/>
<sequence length="101" mass="11276">MSPGMPQGVVLSCLLFMIDDLKTAIQKVPGVSYLFLADDVVIWATSSNIRSLEEALNSPYLILQHGPIPTKWKSVLRRQFPNSSLCLSSNIFSTWNTKDFS</sequence>
<accession>A0A8X6IGK6</accession>
<reference evidence="1" key="1">
    <citation type="submission" date="2020-07" db="EMBL/GenBank/DDBJ databases">
        <title>Multicomponent nature underlies the extraordinary mechanical properties of spider dragline silk.</title>
        <authorList>
            <person name="Kono N."/>
            <person name="Nakamura H."/>
            <person name="Mori M."/>
            <person name="Yoshida Y."/>
            <person name="Ohtoshi R."/>
            <person name="Malay A.D."/>
            <person name="Moran D.A.P."/>
            <person name="Tomita M."/>
            <person name="Numata K."/>
            <person name="Arakawa K."/>
        </authorList>
    </citation>
    <scope>NUCLEOTIDE SEQUENCE</scope>
</reference>